<dbReference type="GO" id="GO:0003677">
    <property type="term" value="F:DNA binding"/>
    <property type="evidence" value="ECO:0007669"/>
    <property type="project" value="InterPro"/>
</dbReference>
<feature type="region of interest" description="Disordered" evidence="1">
    <location>
        <begin position="227"/>
        <end position="250"/>
    </location>
</feature>
<evidence type="ECO:0000259" key="3">
    <source>
        <dbReference type="Pfam" id="PF13340"/>
    </source>
</evidence>
<feature type="domain" description="Transposase IS4-like" evidence="2">
    <location>
        <begin position="99"/>
        <end position="288"/>
    </location>
</feature>
<dbReference type="PANTHER" id="PTHR30007">
    <property type="entry name" value="PHP DOMAIN PROTEIN"/>
    <property type="match status" value="1"/>
</dbReference>
<reference evidence="4" key="1">
    <citation type="submission" date="2023-07" db="EMBL/GenBank/DDBJ databases">
        <title>Genomic analysis of Rhodococcus opacus VOC-14 with glycol ethers degradation activity.</title>
        <authorList>
            <person name="Narkevich D.A."/>
            <person name="Hlushen A.M."/>
            <person name="Akhremchuk A.E."/>
            <person name="Sikolenko M.A."/>
            <person name="Valentovich L.N."/>
        </authorList>
    </citation>
    <scope>NUCLEOTIDE SEQUENCE</scope>
    <source>
        <strain evidence="4">VOC-14</strain>
        <plasmid evidence="4">pRho-VOC14-L</plasmid>
    </source>
</reference>
<dbReference type="NCBIfam" id="NF033580">
    <property type="entry name" value="transpos_IS5_3"/>
    <property type="match status" value="1"/>
</dbReference>
<geneLocation type="plasmid" evidence="4 5">
    <name>pRho-VOC14-L</name>
</geneLocation>
<dbReference type="Pfam" id="PF01609">
    <property type="entry name" value="DDE_Tnp_1"/>
    <property type="match status" value="1"/>
</dbReference>
<dbReference type="Pfam" id="PF13340">
    <property type="entry name" value="DUF4096"/>
    <property type="match status" value="1"/>
</dbReference>
<evidence type="ECO:0000256" key="1">
    <source>
        <dbReference type="SAM" id="MobiDB-lite"/>
    </source>
</evidence>
<dbReference type="Proteomes" id="UP001231166">
    <property type="component" value="Plasmid pRho-VOC14-L"/>
</dbReference>
<organism evidence="4 5">
    <name type="scientific">Rhodococcus opacus</name>
    <name type="common">Nocardia opaca</name>
    <dbReference type="NCBI Taxonomy" id="37919"/>
    <lineage>
        <taxon>Bacteria</taxon>
        <taxon>Bacillati</taxon>
        <taxon>Actinomycetota</taxon>
        <taxon>Actinomycetes</taxon>
        <taxon>Mycobacteriales</taxon>
        <taxon>Nocardiaceae</taxon>
        <taxon>Rhodococcus</taxon>
    </lineage>
</organism>
<dbReference type="InterPro" id="IPR002559">
    <property type="entry name" value="Transposase_11"/>
</dbReference>
<dbReference type="AlphaFoldDB" id="A0AAX3YRI4"/>
<evidence type="ECO:0000259" key="2">
    <source>
        <dbReference type="Pfam" id="PF01609"/>
    </source>
</evidence>
<dbReference type="GO" id="GO:0004803">
    <property type="term" value="F:transposase activity"/>
    <property type="evidence" value="ECO:0007669"/>
    <property type="project" value="InterPro"/>
</dbReference>
<feature type="domain" description="Insertion element IS402-like" evidence="3">
    <location>
        <begin position="11"/>
        <end position="83"/>
    </location>
</feature>
<keyword evidence="4" id="KW-0614">Plasmid</keyword>
<protein>
    <submittedName>
        <fullName evidence="4">IS5 family transposase</fullName>
    </submittedName>
</protein>
<proteinExistence type="predicted"/>
<accession>A0AAX3YRI4</accession>
<dbReference type="InterPro" id="IPR025161">
    <property type="entry name" value="IS402-like_dom"/>
</dbReference>
<dbReference type="PANTHER" id="PTHR30007:SF1">
    <property type="entry name" value="BLR1914 PROTEIN"/>
    <property type="match status" value="1"/>
</dbReference>
<evidence type="ECO:0000313" key="5">
    <source>
        <dbReference type="Proteomes" id="UP001231166"/>
    </source>
</evidence>
<dbReference type="GO" id="GO:0006313">
    <property type="term" value="P:DNA transposition"/>
    <property type="evidence" value="ECO:0007669"/>
    <property type="project" value="InterPro"/>
</dbReference>
<name>A0AAX3YRI4_RHOOP</name>
<evidence type="ECO:0000313" key="4">
    <source>
        <dbReference type="EMBL" id="WLF51695.1"/>
    </source>
</evidence>
<sequence length="302" mass="33071">MADVVNRFEVLTDKQWELLALLLPSSDGLRGRKFQNSRLVVEGMLYRLRTGLPWRDLPAHFGPWKTVWKRHRRYAGDGTWDRVLIALAAMADAGGDLDWAVSVDSTVVRVHQHGANAARDTGGSTNYTNLLDEPVDHGIGRSRGGLTCKVHLACDGDGRPLSVLVGPGQAGDSPMLGPLLEGICVPRIGGGAPRTRPDEVRADKAYTSKANRELLRSKGIKAVIPEKSDQVANRKNKGSAGGRPPNFDAESYKGRNVVERAFNKAKQWRAVATRYDKLALTYRAGFLLAGIVEWLKLLGDMP</sequence>
<dbReference type="EMBL" id="CP130956">
    <property type="protein sequence ID" value="WLF51695.1"/>
    <property type="molecule type" value="Genomic_DNA"/>
</dbReference>
<gene>
    <name evidence="4" type="ORF">Q5707_40040</name>
</gene>